<feature type="compositionally biased region" description="Basic and acidic residues" evidence="8">
    <location>
        <begin position="1177"/>
        <end position="1187"/>
    </location>
</feature>
<feature type="compositionally biased region" description="Basic and acidic residues" evidence="8">
    <location>
        <begin position="848"/>
        <end position="859"/>
    </location>
</feature>
<feature type="compositionally biased region" description="Basic and acidic residues" evidence="8">
    <location>
        <begin position="600"/>
        <end position="623"/>
    </location>
</feature>
<feature type="compositionally biased region" description="Basic and acidic residues" evidence="8">
    <location>
        <begin position="68"/>
        <end position="82"/>
    </location>
</feature>
<feature type="compositionally biased region" description="Basic and acidic residues" evidence="8">
    <location>
        <begin position="1517"/>
        <end position="1531"/>
    </location>
</feature>
<evidence type="ECO:0000313" key="10">
    <source>
        <dbReference type="RefSeq" id="XP_072858827.1"/>
    </source>
</evidence>
<evidence type="ECO:0000313" key="12">
    <source>
        <dbReference type="RefSeq" id="XP_072858830.1"/>
    </source>
</evidence>
<feature type="compositionally biased region" description="Polar residues" evidence="8">
    <location>
        <begin position="1284"/>
        <end position="1293"/>
    </location>
</feature>
<dbReference type="PROSITE" id="PS51491">
    <property type="entry name" value="TAU_MAP_2"/>
    <property type="match status" value="4"/>
</dbReference>
<feature type="compositionally biased region" description="Basic and acidic residues" evidence="8">
    <location>
        <begin position="1078"/>
        <end position="1104"/>
    </location>
</feature>
<feature type="region of interest" description="Disordered" evidence="8">
    <location>
        <begin position="1727"/>
        <end position="1819"/>
    </location>
</feature>
<feature type="compositionally biased region" description="Low complexity" evidence="8">
    <location>
        <begin position="2221"/>
        <end position="2243"/>
    </location>
</feature>
<feature type="region of interest" description="Disordered" evidence="8">
    <location>
        <begin position="2464"/>
        <end position="2535"/>
    </location>
</feature>
<dbReference type="RefSeq" id="XP_072858830.1">
    <property type="nucleotide sequence ID" value="XM_073002729.1"/>
</dbReference>
<evidence type="ECO:0000256" key="5">
    <source>
        <dbReference type="ARBA" id="ARBA00022737"/>
    </source>
</evidence>
<dbReference type="RefSeq" id="XP_072858829.1">
    <property type="nucleotide sequence ID" value="XM_073002728.1"/>
</dbReference>
<feature type="compositionally biased region" description="Basic and acidic residues" evidence="8">
    <location>
        <begin position="1448"/>
        <end position="1467"/>
    </location>
</feature>
<feature type="compositionally biased region" description="Basic residues" evidence="8">
    <location>
        <begin position="1576"/>
        <end position="1587"/>
    </location>
</feature>
<keyword evidence="6 7" id="KW-0206">Cytoskeleton</keyword>
<dbReference type="InterPro" id="IPR027324">
    <property type="entry name" value="MAP2/MAP4/Tau"/>
</dbReference>
<dbReference type="GeneID" id="110082539"/>
<dbReference type="Proteomes" id="UP001652642">
    <property type="component" value="Chromosome 6"/>
</dbReference>
<feature type="compositionally biased region" description="Basic residues" evidence="8">
    <location>
        <begin position="730"/>
        <end position="743"/>
    </location>
</feature>
<feature type="compositionally biased region" description="Basic and acidic residues" evidence="8">
    <location>
        <begin position="1370"/>
        <end position="1381"/>
    </location>
</feature>
<protein>
    <recommendedName>
        <fullName evidence="7">Microtubule-associated protein</fullName>
    </recommendedName>
</protein>
<feature type="compositionally biased region" description="Basic and acidic residues" evidence="8">
    <location>
        <begin position="1476"/>
        <end position="1499"/>
    </location>
</feature>
<feature type="compositionally biased region" description="Low complexity" evidence="8">
    <location>
        <begin position="2060"/>
        <end position="2130"/>
    </location>
</feature>
<keyword evidence="9" id="KW-1185">Reference proteome</keyword>
<keyword evidence="4 7" id="KW-0493">Microtubule</keyword>
<dbReference type="PANTHER" id="PTHR11501">
    <property type="entry name" value="MICROTUBULE-ASSOCIATED PROTEIN"/>
    <property type="match status" value="1"/>
</dbReference>
<organism evidence="9 11">
    <name type="scientific">Pogona vitticeps</name>
    <name type="common">central bearded dragon</name>
    <dbReference type="NCBI Taxonomy" id="103695"/>
    <lineage>
        <taxon>Eukaryota</taxon>
        <taxon>Metazoa</taxon>
        <taxon>Chordata</taxon>
        <taxon>Craniata</taxon>
        <taxon>Vertebrata</taxon>
        <taxon>Euteleostomi</taxon>
        <taxon>Lepidosauria</taxon>
        <taxon>Squamata</taxon>
        <taxon>Bifurcata</taxon>
        <taxon>Unidentata</taxon>
        <taxon>Episquamata</taxon>
        <taxon>Toxicofera</taxon>
        <taxon>Iguania</taxon>
        <taxon>Acrodonta</taxon>
        <taxon>Agamidae</taxon>
        <taxon>Amphibolurinae</taxon>
        <taxon>Pogona</taxon>
    </lineage>
</organism>
<feature type="compositionally biased region" description="Basic and acidic residues" evidence="8">
    <location>
        <begin position="1417"/>
        <end position="1435"/>
    </location>
</feature>
<feature type="compositionally biased region" description="Basic and acidic residues" evidence="8">
    <location>
        <begin position="427"/>
        <end position="467"/>
    </location>
</feature>
<feature type="region of interest" description="Disordered" evidence="8">
    <location>
        <begin position="1652"/>
        <end position="1671"/>
    </location>
</feature>
<feature type="region of interest" description="Disordered" evidence="8">
    <location>
        <begin position="271"/>
        <end position="306"/>
    </location>
</feature>
<evidence type="ECO:0000313" key="13">
    <source>
        <dbReference type="RefSeq" id="XP_072858831.1"/>
    </source>
</evidence>
<feature type="compositionally biased region" description="Basic and acidic residues" evidence="8">
    <location>
        <begin position="1135"/>
        <end position="1156"/>
    </location>
</feature>
<feature type="compositionally biased region" description="Basic and acidic residues" evidence="8">
    <location>
        <begin position="1769"/>
        <end position="1781"/>
    </location>
</feature>
<evidence type="ECO:0000256" key="4">
    <source>
        <dbReference type="ARBA" id="ARBA00022701"/>
    </source>
</evidence>
<feature type="compositionally biased region" description="Basic and acidic residues" evidence="8">
    <location>
        <begin position="936"/>
        <end position="948"/>
    </location>
</feature>
<feature type="compositionally biased region" description="Basic and acidic residues" evidence="8">
    <location>
        <begin position="499"/>
        <end position="515"/>
    </location>
</feature>
<feature type="compositionally biased region" description="Basic and acidic residues" evidence="8">
    <location>
        <begin position="776"/>
        <end position="792"/>
    </location>
</feature>
<feature type="compositionally biased region" description="Low complexity" evidence="8">
    <location>
        <begin position="867"/>
        <end position="878"/>
    </location>
</feature>
<feature type="compositionally biased region" description="Pro residues" evidence="8">
    <location>
        <begin position="1988"/>
        <end position="1998"/>
    </location>
</feature>
<reference evidence="10 11" key="1">
    <citation type="submission" date="2025-05" db="UniProtKB">
        <authorList>
            <consortium name="RefSeq"/>
        </authorList>
    </citation>
    <scope>IDENTIFICATION</scope>
</reference>
<name>A0ABM5GME4_9SAUR</name>
<evidence type="ECO:0000256" key="7">
    <source>
        <dbReference type="RuleBase" id="RU000686"/>
    </source>
</evidence>
<feature type="region of interest" description="Disordered" evidence="8">
    <location>
        <begin position="1847"/>
        <end position="2418"/>
    </location>
</feature>
<feature type="compositionally biased region" description="Low complexity" evidence="8">
    <location>
        <begin position="559"/>
        <end position="568"/>
    </location>
</feature>
<feature type="region of interest" description="Disordered" evidence="8">
    <location>
        <begin position="729"/>
        <end position="1187"/>
    </location>
</feature>
<dbReference type="RefSeq" id="XP_072858827.1">
    <property type="nucleotide sequence ID" value="XM_073002726.1"/>
</dbReference>
<gene>
    <name evidence="10 11 12 13" type="primary">LOC110082539</name>
</gene>
<evidence type="ECO:0000256" key="3">
    <source>
        <dbReference type="ARBA" id="ARBA00022553"/>
    </source>
</evidence>
<dbReference type="InterPro" id="IPR001084">
    <property type="entry name" value="MAP_tubulin-bd_rpt"/>
</dbReference>
<dbReference type="PANTHER" id="PTHR11501:SF16">
    <property type="entry name" value="MICROTUBULE-ASSOCIATED PROTEIN 4"/>
    <property type="match status" value="1"/>
</dbReference>
<feature type="compositionally biased region" description="Basic and acidic residues" evidence="8">
    <location>
        <begin position="1960"/>
        <end position="1970"/>
    </location>
</feature>
<keyword evidence="3" id="KW-0597">Phosphoprotein</keyword>
<comment type="subcellular location">
    <subcellularLocation>
        <location evidence="1 7">Cytoplasm</location>
        <location evidence="1 7">Cytoskeleton</location>
    </subcellularLocation>
</comment>
<feature type="compositionally biased region" description="Low complexity" evidence="8">
    <location>
        <begin position="2251"/>
        <end position="2274"/>
    </location>
</feature>
<keyword evidence="5" id="KW-0677">Repeat</keyword>
<keyword evidence="2 7" id="KW-0963">Cytoplasm</keyword>
<dbReference type="Pfam" id="PF00418">
    <property type="entry name" value="Tubulin-binding"/>
    <property type="match status" value="4"/>
</dbReference>
<feature type="compositionally biased region" description="Polar residues" evidence="8">
    <location>
        <begin position="2149"/>
        <end position="2175"/>
    </location>
</feature>
<feature type="compositionally biased region" description="Basic and acidic residues" evidence="8">
    <location>
        <begin position="2006"/>
        <end position="2018"/>
    </location>
</feature>
<evidence type="ECO:0000256" key="6">
    <source>
        <dbReference type="ARBA" id="ARBA00023212"/>
    </source>
</evidence>
<feature type="region of interest" description="Disordered" evidence="8">
    <location>
        <begin position="1"/>
        <end position="22"/>
    </location>
</feature>
<dbReference type="RefSeq" id="XP_072858831.1">
    <property type="nucleotide sequence ID" value="XM_073002730.1"/>
</dbReference>
<feature type="compositionally biased region" description="Polar residues" evidence="8">
    <location>
        <begin position="2397"/>
        <end position="2417"/>
    </location>
</feature>
<evidence type="ECO:0000313" key="11">
    <source>
        <dbReference type="RefSeq" id="XP_072858829.1"/>
    </source>
</evidence>
<evidence type="ECO:0000313" key="9">
    <source>
        <dbReference type="Proteomes" id="UP001652642"/>
    </source>
</evidence>
<feature type="compositionally biased region" description="Low complexity" evidence="8">
    <location>
        <begin position="913"/>
        <end position="927"/>
    </location>
</feature>
<feature type="compositionally biased region" description="Basic and acidic residues" evidence="8">
    <location>
        <begin position="957"/>
        <end position="982"/>
    </location>
</feature>
<feature type="compositionally biased region" description="Low complexity" evidence="8">
    <location>
        <begin position="2176"/>
        <end position="2198"/>
    </location>
</feature>
<feature type="region of interest" description="Disordered" evidence="8">
    <location>
        <begin position="1266"/>
        <end position="1617"/>
    </location>
</feature>
<dbReference type="PROSITE" id="PS00229">
    <property type="entry name" value="TAU_MAP_1"/>
    <property type="match status" value="2"/>
</dbReference>
<evidence type="ECO:0000256" key="8">
    <source>
        <dbReference type="SAM" id="MobiDB-lite"/>
    </source>
</evidence>
<proteinExistence type="predicted"/>
<feature type="compositionally biased region" description="Basic and acidic residues" evidence="8">
    <location>
        <begin position="2131"/>
        <end position="2147"/>
    </location>
</feature>
<accession>A0ABM5GME4</accession>
<feature type="compositionally biased region" description="Polar residues" evidence="8">
    <location>
        <begin position="2525"/>
        <end position="2535"/>
    </location>
</feature>
<feature type="compositionally biased region" description="Basic and acidic residues" evidence="8">
    <location>
        <begin position="2199"/>
        <end position="2208"/>
    </location>
</feature>
<feature type="compositionally biased region" description="Low complexity" evidence="8">
    <location>
        <begin position="2033"/>
        <end position="2047"/>
    </location>
</feature>
<sequence length="2535" mass="266193">MADLDHNLSLADALTEPPPQIEEEVKRDFMATLEAEKFDDVIGETVGKTDYVPLLDDEDAPKAGNQEAKTKPHADSVQADRKSVTGPAAVLENGDHGVEGSKQVPPGKIIDETMSYKEFLDRNDSWTTEDRGHCFESQPAFKPMDVTEPFKMNREDVLSGLLLLPQETMGVPQFGEYFGASEEVHAPSFGAPGAPEQLNPLGSPHVPANLFDPLTFLGADPGAEAQLSQREAALAREMGPPEDFWLGAQHLVEGQGAPFFESPVPVKIPGVAEKHSPGSPGLGLVDVTGQAKPSETKPSAPAAALPVASPGPFAAVEELMGFEPSFDHRPLPPKEPPAASPETAGTKEPKGKAPDAVAPAGVSPVLEKSVESKPSPTQPKEKEESSKSPSPEEANKTPSGQKGEDSKLFPSKQAEEEATGAKPPGQKAEESKPSLALHEERKESKPPSPKAEEPKTSAEQHPEKTEEIQVSPTRRTQEAAGEPSATQKAEKPQALPPQPEKKTEEGKVSSGERAKAPSSPSQPKELPLPGLEKQEEKSKPPPSVPVEKPEEHKLPSPQAKPLEPLLKPAEPKEPPSPGVSKADDKEPPSEKPTSGPAEVAKPKEVPQPHPDPGKVELPQEKVPLEPAGVPPAQVRQANQSSDHRRLGRGKPARMMVADVPEEPLVGFPAQKSHNQGGEPFSVAELGYVAGTSPRGKAAHRKASGQLPFEFSEAPRDVLREGLDLEASAALKKKKKKAKQKRSQQLRAVETWEDVPEKPRAPCAAGPQKSELPPAESPKEASRVPLEFLERDPSQLGRHRQDFPPAPAKGEPALPTEGCSPLALHTKAGGLSRAEAMRDDSLMLLPGSQREEPSEERSKPTAEQSGQAAPTLLALGAGPVEKSPFGGSREAEGLPPKDLGPGEQTSESKAAGNKAVWATKAAVASAEKVAPEGPACGREEAAEKPKDETPTMAGEGAGKPEVEAKGVDAAKEKSPSGEVKEGRLAASEQLLGASPPRARPPEERKGGSPAKNAKFDFGSADTPFSLETKSDPAKPLALAEAVGHPKVPFTETTKGICSTPLEQPAGTLPRPGSGQTKKRGSDGKTKRAENHLEQRVFVSEDKADSSRAPGAEDTEIPEVGFSRAEAGKALLSSEGMGEKTKKKNSEGRSRRAVEKSSFRAPFSPELGSSTGHLPTRVGHPDQPQERTDCRKEGAGLIAANQPPGLAAKAADPPALAATFWMEEPKDASAKPSEWLDFPSSAYPFILEAPGRQMECSSLLEAAAQTKGTGILDEGKEPSPIVLETPITTDSTSLLPASKSKKRSSDGRRQKSGKSPSEQPVLLETKPDTNRLFQKVDVTQETSPVDKRPISDGATLLEPSAGNQTQVPALKLLEKSKVKENENLNKAVKSSGLEQPPASDQKTSPSKPELVAKMIEGPFTDKGEKVSQEHGTKEAPDALKWTGPFPEVPAEERKTLPTEGHILETKPEPSRPAAISHEVAKTEDAPSPREGQGKGSDHLLKDAGSVGQIPVAVPVPDEMLTHADQAESRKDGSSLEPRPGRGLRADPEGQTQEPSGLRRSNEEGGPELSNQQDPLAKPAKKGSHRKGRKAASGPEQPPVALPTPSDSSERPKMAGTEYAMGEFEFVDENRNLKTLPPGHQVHWEENVMSLFGPSVAPDPSAFDGTPSRSQGSRCPFLDLQGQFVGEFSHEQTFLSEIPKDASRGDWKAQLELQENLAKLEGGEARAEASLLMKAGDETREKRKKNKRPPSDRLVKPDAGTGKNQGLCPVLAEDRGTDLLDKGQDPVLCSSQVPGGEEPKIPPGLAGSMEESGPFGKETRTPPEELAALWETKEEAAALQALTTALVGGGAGLRSEDSQGMEQRASECLDSLGSKAGADKALEDVPLEEAASPEQPKSPSECLEPGGVDEPKISPPVLGTSKEEAGRLREAAAEVKGSPSLGSEAGERVEMVQEAVSGPGDQVAKEAKKEGRAKAPQRIKGYMRPTKSRGLPPPPPPPPPSLRAAAQEEGGRRPPRPDGSVRQRQGKAKPEEGKAAAEVATANDVTAPPSKELPPSPEKKAKPSASTSAAKPAAAKTKPVAAAASATAPAKRPASATPGQNKKATSPPAGPAAATTTPKRPATSTTRPSTLTPKDTKPKGTEVKSPDKRTSPSKAPSATTPRPSTKSSPATPRPSTAQTSTLASSPRSTATSPPKRPSTIKTDAKAADVKKTLAKSPSAEASRPKSAPASTTPSPAPPGAAAAPASRPKPKPAVPKASGAASATAADAKKTSALKTAPKTSPVPKPSRPPTSVSAPDLKNVRSKIGSTDNIKYQPGGGKAKVERKAESAGAARKPELNAVSKTATTKTKEGSQKQPNGKVQIVSKKANYSHVQSKCGSKDNIKHVPGGGNVPNAPKLASGNHSQPSTAPRPGQGSTNVQILNKKIDLSKVSSKCGSKANIKHKPGGGDVKIENQKLNFKEKAQAKVGSLDNVGHVPAGGTVKTEGGEEAAPQNGAVTAPPPGSGARQENGVGPAAPLQGSGDQREMQSFDTHIQETSI</sequence>
<feature type="compositionally biased region" description="Basic and acidic residues" evidence="8">
    <location>
        <begin position="1918"/>
        <end position="1930"/>
    </location>
</feature>
<feature type="region of interest" description="Disordered" evidence="8">
    <location>
        <begin position="324"/>
        <end position="651"/>
    </location>
</feature>
<evidence type="ECO:0000256" key="2">
    <source>
        <dbReference type="ARBA" id="ARBA00022490"/>
    </source>
</evidence>
<evidence type="ECO:0000256" key="1">
    <source>
        <dbReference type="ARBA" id="ARBA00004245"/>
    </source>
</evidence>
<feature type="region of interest" description="Disordered" evidence="8">
    <location>
        <begin position="52"/>
        <end position="82"/>
    </location>
</feature>